<dbReference type="GO" id="GO:0005929">
    <property type="term" value="C:cilium"/>
    <property type="evidence" value="ECO:0007669"/>
    <property type="project" value="TreeGrafter"/>
</dbReference>
<accession>A0A7S3YD95</accession>
<proteinExistence type="predicted"/>
<dbReference type="PANTHER" id="PTHR12969">
    <property type="entry name" value="NGD5/OSM-6/IFT52"/>
    <property type="match status" value="1"/>
</dbReference>
<dbReference type="GO" id="GO:0005814">
    <property type="term" value="C:centriole"/>
    <property type="evidence" value="ECO:0007669"/>
    <property type="project" value="TreeGrafter"/>
</dbReference>
<evidence type="ECO:0000256" key="1">
    <source>
        <dbReference type="SAM" id="MobiDB-lite"/>
    </source>
</evidence>
<dbReference type="EMBL" id="HBIV01004140">
    <property type="protein sequence ID" value="CAE0648202.1"/>
    <property type="molecule type" value="Transcribed_RNA"/>
</dbReference>
<dbReference type="InterPro" id="IPR055458">
    <property type="entry name" value="IFT52_GIFT"/>
</dbReference>
<feature type="compositionally biased region" description="Low complexity" evidence="1">
    <location>
        <begin position="10"/>
        <end position="26"/>
    </location>
</feature>
<feature type="region of interest" description="Disordered" evidence="1">
    <location>
        <begin position="1"/>
        <end position="33"/>
    </location>
</feature>
<dbReference type="CDD" id="cd23683">
    <property type="entry name" value="IFT52_CTD"/>
    <property type="match status" value="1"/>
</dbReference>
<dbReference type="Pfam" id="PF23352">
    <property type="entry name" value="IFT52_central"/>
    <property type="match status" value="1"/>
</dbReference>
<feature type="domain" description="IFT52 central" evidence="3">
    <location>
        <begin position="324"/>
        <end position="404"/>
    </location>
</feature>
<dbReference type="Pfam" id="PF21178">
    <property type="entry name" value="Itf52_C"/>
    <property type="match status" value="1"/>
</dbReference>
<dbReference type="InterPro" id="IPR029062">
    <property type="entry name" value="Class_I_gatase-like"/>
</dbReference>
<evidence type="ECO:0008006" key="6">
    <source>
        <dbReference type="Google" id="ProtNLM"/>
    </source>
</evidence>
<dbReference type="Gene3D" id="6.10.250.2800">
    <property type="match status" value="1"/>
</dbReference>
<dbReference type="SUPFAM" id="SSF52317">
    <property type="entry name" value="Class I glutamine amidotransferase-like"/>
    <property type="match status" value="1"/>
</dbReference>
<dbReference type="InterPro" id="IPR039975">
    <property type="entry name" value="IFT52"/>
</dbReference>
<feature type="region of interest" description="Disordered" evidence="1">
    <location>
        <begin position="483"/>
        <end position="539"/>
    </location>
</feature>
<reference evidence="5" key="1">
    <citation type="submission" date="2021-01" db="EMBL/GenBank/DDBJ databases">
        <authorList>
            <person name="Corre E."/>
            <person name="Pelletier E."/>
            <person name="Niang G."/>
            <person name="Scheremetjew M."/>
            <person name="Finn R."/>
            <person name="Kale V."/>
            <person name="Holt S."/>
            <person name="Cochrane G."/>
            <person name="Meng A."/>
            <person name="Brown T."/>
            <person name="Cohen L."/>
        </authorList>
    </citation>
    <scope>NUCLEOTIDE SEQUENCE</scope>
    <source>
        <strain evidence="5">CCCM811</strain>
    </source>
</reference>
<dbReference type="InterPro" id="IPR048643">
    <property type="entry name" value="Itf52_C"/>
</dbReference>
<feature type="compositionally biased region" description="Basic residues" evidence="1">
    <location>
        <begin position="62"/>
        <end position="71"/>
    </location>
</feature>
<protein>
    <recommendedName>
        <fullName evidence="6">ABC-type uncharacterized transport system domain-containing protein</fullName>
    </recommendedName>
</protein>
<dbReference type="GO" id="GO:0042073">
    <property type="term" value="P:intraciliary transport"/>
    <property type="evidence" value="ECO:0007669"/>
    <property type="project" value="TreeGrafter"/>
</dbReference>
<feature type="domain" description="Intraflagellar transport protein 52 C-terminal" evidence="2">
    <location>
        <begin position="415"/>
        <end position="468"/>
    </location>
</feature>
<dbReference type="GO" id="GO:0030992">
    <property type="term" value="C:intraciliary transport particle B"/>
    <property type="evidence" value="ECO:0007669"/>
    <property type="project" value="TreeGrafter"/>
</dbReference>
<evidence type="ECO:0000259" key="2">
    <source>
        <dbReference type="Pfam" id="PF21178"/>
    </source>
</evidence>
<feature type="compositionally biased region" description="Polar residues" evidence="1">
    <location>
        <begin position="506"/>
        <end position="518"/>
    </location>
</feature>
<dbReference type="Pfam" id="PF23355">
    <property type="entry name" value="IFT52_GIFT"/>
    <property type="match status" value="1"/>
</dbReference>
<dbReference type="AlphaFoldDB" id="A0A7S3YD95"/>
<gene>
    <name evidence="5" type="ORF">LGLO00237_LOCUS2889</name>
</gene>
<evidence type="ECO:0000259" key="4">
    <source>
        <dbReference type="Pfam" id="PF23355"/>
    </source>
</evidence>
<dbReference type="InterPro" id="IPR055460">
    <property type="entry name" value="IFT52_central"/>
</dbReference>
<sequence>MNNGGFRVNGLGVTGRRVGSGLSRGSATPSSEAVSRQSNSIILFDCSKGELFTPTKGMKTFQRKLKSKKQAKTNQDESAEKPYQVKINKDDLSEDSLTGVRAVIMASPQNKIEASEIKALKSFVSEGGSLLILGQEGGESKPNHQISKLTSEFGIVMNNDAVVRTAYRADFFHPKEVYIARASLTLEIDRYAGKTAAATSDFPLDDQEENEEDEGSNGGLLDLVYPFGCTLTIDRPAMPIITSGKMSFPANRPLGAACRVNNGLVVVFGSARTLTDKYINREDNQAFLDGVISMMLSDETKLGSVEMDRPEFKEPVQVPDMEALAERLRCCLQEPEDLPTDFSRMFDLKLFGYNTDMVPETVALYERLNVKHEPLSNIPPQFEVPLPPLQPAVFLPCMRDLPPPALDLFDLDQEFSGETVQLAQLTNKCHDKDLDYYVANAGNILSVTSKIDTGGKEVTAKHILEYIFKELVNYKKMDSDAPFRETKGNSLVSPSPKSEHKGDFIKSQTASAGSQRSAIKTADTKEYNSPNQGGDEKLP</sequence>
<organism evidence="5">
    <name type="scientific">Lotharella globosa</name>
    <dbReference type="NCBI Taxonomy" id="91324"/>
    <lineage>
        <taxon>Eukaryota</taxon>
        <taxon>Sar</taxon>
        <taxon>Rhizaria</taxon>
        <taxon>Cercozoa</taxon>
        <taxon>Chlorarachniophyceae</taxon>
        <taxon>Lotharella</taxon>
    </lineage>
</organism>
<dbReference type="GO" id="GO:0060271">
    <property type="term" value="P:cilium assembly"/>
    <property type="evidence" value="ECO:0007669"/>
    <property type="project" value="TreeGrafter"/>
</dbReference>
<feature type="region of interest" description="Disordered" evidence="1">
    <location>
        <begin position="62"/>
        <end position="82"/>
    </location>
</feature>
<dbReference type="PANTHER" id="PTHR12969:SF7">
    <property type="entry name" value="INTRAFLAGELLAR TRANSPORT PROTEIN 52 HOMOLOG"/>
    <property type="match status" value="1"/>
</dbReference>
<name>A0A7S3YD95_9EUKA</name>
<feature type="domain" description="IFT52 GIFT" evidence="4">
    <location>
        <begin position="42"/>
        <end position="306"/>
    </location>
</feature>
<evidence type="ECO:0000259" key="3">
    <source>
        <dbReference type="Pfam" id="PF23352"/>
    </source>
</evidence>
<evidence type="ECO:0000313" key="5">
    <source>
        <dbReference type="EMBL" id="CAE0648202.1"/>
    </source>
</evidence>